<reference evidence="1" key="1">
    <citation type="submission" date="2024-03" db="EMBL/GenBank/DDBJ databases">
        <title>Whole genome sequecning of epiphytes from Marcgravia umbellata leaves.</title>
        <authorList>
            <person name="Kumar G."/>
            <person name="Savka M.A."/>
        </authorList>
    </citation>
    <scope>NUCLEOTIDE SEQUENCE</scope>
    <source>
        <strain evidence="1">RIT_BL5</strain>
    </source>
</reference>
<comment type="caution">
    <text evidence="1">The sequence shown here is derived from an EMBL/GenBank/DDBJ whole genome shotgun (WGS) entry which is preliminary data.</text>
</comment>
<evidence type="ECO:0000313" key="2">
    <source>
        <dbReference type="Proteomes" id="UP001380953"/>
    </source>
</evidence>
<gene>
    <name evidence="1" type="ORF">WKI47_17255</name>
</gene>
<accession>A0ACC6PFD3</accession>
<evidence type="ECO:0000313" key="1">
    <source>
        <dbReference type="EMBL" id="MEJ8305659.1"/>
    </source>
</evidence>
<dbReference type="Proteomes" id="UP001380953">
    <property type="component" value="Unassembled WGS sequence"/>
</dbReference>
<sequence>MDEWSGWIEQAKDGDAAAWQTMVRQYSGMAFAVAYERLGDAYLAEDVMQEAFTEAFRGLDRLSEPEAFPGWLRTIVRRKAGRLSKSAQAAAVPLAEPENRLSETGIDTAVVAEQRESRRRLYESVEALPEKLRLPVRLFYLEGYAVREIASFLNISESALKKRLFDARIRLRSALHVSDFFTAFRDLHEGGKHMLHIVNGDHTAELLHQAGIEGEVLVWRELYPFGPVFADMDEASARFARAEILERELGIPRTLYLDGCSEQERRLRELERFEEAVLWFEHDLFDQTMLALLLDRIGRMQRGRTRISLLCIGEFPGIEIFHGLGQLKPEQLRTLSGTWQPVGEAQFALASRFWAAYSSPDPQEHVRFFAADSEALPFARAAFEAHLARLPSVSDGLGSIQRAALEAAASGAAAPRELFRLAADKLVALGLGDLEFWRHLERMAAGPSPLLRLSGDAAFPKYGLSPPDFGNARFEPSPLGRQILAGKAAAPADAGAFAEWAGGLRLAGTGAPRWDARDKRVRLPGAE</sequence>
<keyword evidence="2" id="KW-1185">Reference proteome</keyword>
<name>A0ACC6PFD3_9BACL</name>
<protein>
    <submittedName>
        <fullName evidence="1">Sigma-70 family RNA polymerase sigma factor</fullName>
    </submittedName>
</protein>
<proteinExistence type="predicted"/>
<organism evidence="1 2">
    <name type="scientific">Saccharibacillus sacchari</name>
    <dbReference type="NCBI Taxonomy" id="456493"/>
    <lineage>
        <taxon>Bacteria</taxon>
        <taxon>Bacillati</taxon>
        <taxon>Bacillota</taxon>
        <taxon>Bacilli</taxon>
        <taxon>Bacillales</taxon>
        <taxon>Paenibacillaceae</taxon>
        <taxon>Saccharibacillus</taxon>
    </lineage>
</organism>
<dbReference type="EMBL" id="JBBKAR010000045">
    <property type="protein sequence ID" value="MEJ8305659.1"/>
    <property type="molecule type" value="Genomic_DNA"/>
</dbReference>